<accession>A0AAI8VSS6</accession>
<organism evidence="2 3">
    <name type="scientific">Anthostomella pinea</name>
    <dbReference type="NCBI Taxonomy" id="933095"/>
    <lineage>
        <taxon>Eukaryota</taxon>
        <taxon>Fungi</taxon>
        <taxon>Dikarya</taxon>
        <taxon>Ascomycota</taxon>
        <taxon>Pezizomycotina</taxon>
        <taxon>Sordariomycetes</taxon>
        <taxon>Xylariomycetidae</taxon>
        <taxon>Xylariales</taxon>
        <taxon>Xylariaceae</taxon>
        <taxon>Anthostomella</taxon>
    </lineage>
</organism>
<evidence type="ECO:0000313" key="3">
    <source>
        <dbReference type="Proteomes" id="UP001295740"/>
    </source>
</evidence>
<evidence type="ECO:0000256" key="1">
    <source>
        <dbReference type="SAM" id="SignalP"/>
    </source>
</evidence>
<gene>
    <name evidence="2" type="ORF">KHLLAP_LOCUS10856</name>
</gene>
<keyword evidence="3" id="KW-1185">Reference proteome</keyword>
<sequence>MQFSITSLFAALALAATTSAAAIESRQNDNRPVADGACCVADSSLKEDVCTVNGAAGKCVPAGSANCGAALTCVQVDLLTCDANTLENGRPRCRPTA</sequence>
<name>A0AAI8VSS6_9PEZI</name>
<feature type="chain" id="PRO_5042553878" evidence="1">
    <location>
        <begin position="23"/>
        <end position="97"/>
    </location>
</feature>
<dbReference type="Proteomes" id="UP001295740">
    <property type="component" value="Unassembled WGS sequence"/>
</dbReference>
<protein>
    <submittedName>
        <fullName evidence="2">Uu.00g050910.m01.CDS01</fullName>
    </submittedName>
</protein>
<evidence type="ECO:0000313" key="2">
    <source>
        <dbReference type="EMBL" id="CAJ2510388.1"/>
    </source>
</evidence>
<feature type="signal peptide" evidence="1">
    <location>
        <begin position="1"/>
        <end position="22"/>
    </location>
</feature>
<dbReference type="AlphaFoldDB" id="A0AAI8VSS6"/>
<reference evidence="2" key="1">
    <citation type="submission" date="2023-10" db="EMBL/GenBank/DDBJ databases">
        <authorList>
            <person name="Hackl T."/>
        </authorList>
    </citation>
    <scope>NUCLEOTIDE SEQUENCE</scope>
</reference>
<dbReference type="EMBL" id="CAUWAG010000014">
    <property type="protein sequence ID" value="CAJ2510388.1"/>
    <property type="molecule type" value="Genomic_DNA"/>
</dbReference>
<keyword evidence="1" id="KW-0732">Signal</keyword>
<proteinExistence type="predicted"/>
<comment type="caution">
    <text evidence="2">The sequence shown here is derived from an EMBL/GenBank/DDBJ whole genome shotgun (WGS) entry which is preliminary data.</text>
</comment>